<dbReference type="Ensembl" id="ENSSSCT00055008368.1">
    <property type="protein sequence ID" value="ENSSSCP00055006622.1"/>
    <property type="gene ID" value="ENSSSCG00055004236.1"/>
</dbReference>
<dbReference type="Ensembl" id="ENSSSCT00030084550.1">
    <property type="protein sequence ID" value="ENSSSCP00030038912.1"/>
    <property type="gene ID" value="ENSSSCG00030060550.1"/>
</dbReference>
<name>A0A8D0NMR4_PIG</name>
<dbReference type="Ensembl" id="ENSSSCT00050014717.1">
    <property type="protein sequence ID" value="ENSSSCP00050006062.1"/>
    <property type="gene ID" value="ENSSSCG00050010928.1"/>
</dbReference>
<dbReference type="AlphaFoldDB" id="A0A8D0NMR4"/>
<dbReference type="Proteomes" id="UP000694726">
    <property type="component" value="Unplaced"/>
</dbReference>
<dbReference type="Ensembl" id="ENSSSCT00015053125.1">
    <property type="protein sequence ID" value="ENSSSCP00015021276.1"/>
    <property type="gene ID" value="ENSSSCG00015039926.1"/>
</dbReference>
<dbReference type="Proteomes" id="UP000694571">
    <property type="component" value="Unplaced"/>
</dbReference>
<dbReference type="Proteomes" id="UP000694728">
    <property type="component" value="Unplaced"/>
</dbReference>
<keyword evidence="1" id="KW-0812">Transmembrane</keyword>
<sequence length="111" mass="12830">MPRSGTIGSYSSFVFSFLMSLHTVFCSDCANFHFSQQYRKIPFSTHLLQHLLFVDVLMMAVLTSVRWYLIVVFICISLIISNVEHLTMCLLTICVPSLEKYLFRSSAYIIF</sequence>
<dbReference type="Ensembl" id="ENSSSCT00040041189.1">
    <property type="protein sequence ID" value="ENSSSCP00040017251.1"/>
    <property type="gene ID" value="ENSSSCG00040030669.1"/>
</dbReference>
<dbReference type="Ensembl" id="ENSSSCT00065025138.1">
    <property type="protein sequence ID" value="ENSSSCP00065010274.1"/>
    <property type="gene ID" value="ENSSSCG00065018914.1"/>
</dbReference>
<dbReference type="Proteomes" id="UP000694725">
    <property type="component" value="Unplaced"/>
</dbReference>
<evidence type="ECO:0000313" key="3">
    <source>
        <dbReference type="Ensembl" id="ENSSSCP00015021276.1"/>
    </source>
</evidence>
<keyword evidence="1" id="KW-0472">Membrane</keyword>
<dbReference type="Proteomes" id="UP000694723">
    <property type="component" value="Unplaced"/>
</dbReference>
<evidence type="ECO:0000256" key="2">
    <source>
        <dbReference type="SAM" id="SignalP"/>
    </source>
</evidence>
<dbReference type="Ensembl" id="ENSSSCT00045014856.1">
    <property type="protein sequence ID" value="ENSSSCP00045010312.1"/>
    <property type="gene ID" value="ENSSSCG00045008797.1"/>
</dbReference>
<dbReference type="Proteomes" id="UP000694720">
    <property type="component" value="Unplaced"/>
</dbReference>
<protein>
    <submittedName>
        <fullName evidence="3">Uncharacterized protein</fullName>
    </submittedName>
</protein>
<reference evidence="3" key="1">
    <citation type="submission" date="2025-05" db="UniProtKB">
        <authorList>
            <consortium name="Ensembl"/>
        </authorList>
    </citation>
    <scope>IDENTIFICATION</scope>
</reference>
<accession>A0A8D0NMR4</accession>
<evidence type="ECO:0000313" key="4">
    <source>
        <dbReference type="Proteomes" id="UP000694726"/>
    </source>
</evidence>
<dbReference type="Proteomes" id="UP000694570">
    <property type="component" value="Unplaced"/>
</dbReference>
<proteinExistence type="predicted"/>
<feature type="transmembrane region" description="Helical" evidence="1">
    <location>
        <begin position="50"/>
        <end position="80"/>
    </location>
</feature>
<dbReference type="Proteomes" id="UP000694722">
    <property type="component" value="Unplaced"/>
</dbReference>
<organism evidence="3 4">
    <name type="scientific">Sus scrofa</name>
    <name type="common">Pig</name>
    <dbReference type="NCBI Taxonomy" id="9823"/>
    <lineage>
        <taxon>Eukaryota</taxon>
        <taxon>Metazoa</taxon>
        <taxon>Chordata</taxon>
        <taxon>Craniata</taxon>
        <taxon>Vertebrata</taxon>
        <taxon>Euteleostomi</taxon>
        <taxon>Mammalia</taxon>
        <taxon>Eutheria</taxon>
        <taxon>Laurasiatheria</taxon>
        <taxon>Artiodactyla</taxon>
        <taxon>Suina</taxon>
        <taxon>Suidae</taxon>
        <taxon>Sus</taxon>
    </lineage>
</organism>
<dbReference type="Ensembl" id="ENSSSCT00035110515.1">
    <property type="protein sequence ID" value="ENSSSCP00035048216.1"/>
    <property type="gene ID" value="ENSSSCG00035080612.1"/>
</dbReference>
<evidence type="ECO:0000256" key="1">
    <source>
        <dbReference type="SAM" id="Phobius"/>
    </source>
</evidence>
<dbReference type="Ensembl" id="ENSSSCT00060066956.1">
    <property type="protein sequence ID" value="ENSSSCP00060028676.1"/>
    <property type="gene ID" value="ENSSSCG00060049305.1"/>
</dbReference>
<dbReference type="Proteomes" id="UP000694727">
    <property type="component" value="Unplaced"/>
</dbReference>
<dbReference type="Ensembl" id="ENSSSCT00025013732.1">
    <property type="protein sequence ID" value="ENSSSCP00025005357.1"/>
    <property type="gene ID" value="ENSSSCG00025010446.1"/>
</dbReference>
<keyword evidence="1" id="KW-1133">Transmembrane helix</keyword>
<feature type="chain" id="PRO_5044683480" evidence="2">
    <location>
        <begin position="27"/>
        <end position="111"/>
    </location>
</feature>
<feature type="signal peptide" evidence="2">
    <location>
        <begin position="1"/>
        <end position="26"/>
    </location>
</feature>
<keyword evidence="2" id="KW-0732">Signal</keyword>
<dbReference type="Proteomes" id="UP000694724">
    <property type="component" value="Unplaced"/>
</dbReference>